<dbReference type="SMART" id="SM00248">
    <property type="entry name" value="ANK"/>
    <property type="match status" value="6"/>
</dbReference>
<proteinExistence type="predicted"/>
<accession>A0AAD6HCX3</accession>
<reference evidence="4" key="1">
    <citation type="journal article" date="2023" name="IMA Fungus">
        <title>Comparative genomic study of the Penicillium genus elucidates a diverse pangenome and 15 lateral gene transfer events.</title>
        <authorList>
            <person name="Petersen C."/>
            <person name="Sorensen T."/>
            <person name="Nielsen M.R."/>
            <person name="Sondergaard T.E."/>
            <person name="Sorensen J.L."/>
            <person name="Fitzpatrick D.A."/>
            <person name="Frisvad J.C."/>
            <person name="Nielsen K.L."/>
        </authorList>
    </citation>
    <scope>NUCLEOTIDE SEQUENCE</scope>
    <source>
        <strain evidence="4">IBT 17514</strain>
    </source>
</reference>
<dbReference type="PANTHER" id="PTHR24198:SF165">
    <property type="entry name" value="ANKYRIN REPEAT-CONTAINING PROTEIN-RELATED"/>
    <property type="match status" value="1"/>
</dbReference>
<dbReference type="EMBL" id="JAQJAN010000019">
    <property type="protein sequence ID" value="KAJ5709171.1"/>
    <property type="molecule type" value="Genomic_DNA"/>
</dbReference>
<evidence type="ECO:0000256" key="1">
    <source>
        <dbReference type="ARBA" id="ARBA00022737"/>
    </source>
</evidence>
<evidence type="ECO:0000313" key="5">
    <source>
        <dbReference type="Proteomes" id="UP001215712"/>
    </source>
</evidence>
<comment type="caution">
    <text evidence="4">The sequence shown here is derived from an EMBL/GenBank/DDBJ whole genome shotgun (WGS) entry which is preliminary data.</text>
</comment>
<keyword evidence="1" id="KW-0677">Repeat</keyword>
<dbReference type="InterPro" id="IPR002110">
    <property type="entry name" value="Ankyrin_rpt"/>
</dbReference>
<dbReference type="PROSITE" id="PS50297">
    <property type="entry name" value="ANK_REP_REGION"/>
    <property type="match status" value="1"/>
</dbReference>
<evidence type="ECO:0000256" key="2">
    <source>
        <dbReference type="ARBA" id="ARBA00023043"/>
    </source>
</evidence>
<evidence type="ECO:0000256" key="3">
    <source>
        <dbReference type="PROSITE-ProRule" id="PRU00023"/>
    </source>
</evidence>
<dbReference type="Pfam" id="PF12796">
    <property type="entry name" value="Ank_2"/>
    <property type="match status" value="2"/>
</dbReference>
<reference evidence="4" key="2">
    <citation type="submission" date="2023-01" db="EMBL/GenBank/DDBJ databases">
        <authorList>
            <person name="Petersen C."/>
        </authorList>
    </citation>
    <scope>NUCLEOTIDE SEQUENCE</scope>
    <source>
        <strain evidence="4">IBT 17514</strain>
    </source>
</reference>
<feature type="repeat" description="ANK" evidence="3">
    <location>
        <begin position="131"/>
        <end position="163"/>
    </location>
</feature>
<keyword evidence="2 3" id="KW-0040">ANK repeat</keyword>
<dbReference type="PANTHER" id="PTHR24198">
    <property type="entry name" value="ANKYRIN REPEAT AND PROTEIN KINASE DOMAIN-CONTAINING PROTEIN"/>
    <property type="match status" value="1"/>
</dbReference>
<sequence length="247" mass="27126">MSGLGVAAAAGSDDMVKMILSHSHLTRTAIADVARGGHMSTLKILLQDGRLDVNQLDKIGWTALHYAVYYGMLDMLQLLLSVERVYPDVRSDDQLGANHMPFSEAARRGDIKMMRILLRKGKVNVHYVTWSSWTPLYHAADAGSVKGVCYLLAQGVQVDQHDERFPTPFTLAAQGGHLDILRVLHSMGKVDMESLGEHERTPLSYTAEGGNPEAVAFLLAQGTKPIPKIPKAELPYHMPLSSATVLW</sequence>
<dbReference type="AlphaFoldDB" id="A0AAD6HCX3"/>
<dbReference type="Gene3D" id="1.25.40.20">
    <property type="entry name" value="Ankyrin repeat-containing domain"/>
    <property type="match status" value="2"/>
</dbReference>
<dbReference type="SUPFAM" id="SSF48403">
    <property type="entry name" value="Ankyrin repeat"/>
    <property type="match status" value="1"/>
</dbReference>
<keyword evidence="5" id="KW-1185">Reference proteome</keyword>
<name>A0AAD6HCX3_9EURO</name>
<evidence type="ECO:0000313" key="4">
    <source>
        <dbReference type="EMBL" id="KAJ5709171.1"/>
    </source>
</evidence>
<feature type="repeat" description="ANK" evidence="3">
    <location>
        <begin position="59"/>
        <end position="81"/>
    </location>
</feature>
<dbReference type="PROSITE" id="PS50088">
    <property type="entry name" value="ANK_REPEAT"/>
    <property type="match status" value="2"/>
</dbReference>
<protein>
    <submittedName>
        <fullName evidence="4">Ankyrin repeat-containing domain protein</fullName>
    </submittedName>
</protein>
<gene>
    <name evidence="4" type="ORF">N7493_010505</name>
</gene>
<dbReference type="InterPro" id="IPR036770">
    <property type="entry name" value="Ankyrin_rpt-contain_sf"/>
</dbReference>
<dbReference type="Proteomes" id="UP001215712">
    <property type="component" value="Unassembled WGS sequence"/>
</dbReference>
<organism evidence="4 5">
    <name type="scientific">Penicillium malachiteum</name>
    <dbReference type="NCBI Taxonomy" id="1324776"/>
    <lineage>
        <taxon>Eukaryota</taxon>
        <taxon>Fungi</taxon>
        <taxon>Dikarya</taxon>
        <taxon>Ascomycota</taxon>
        <taxon>Pezizomycotina</taxon>
        <taxon>Eurotiomycetes</taxon>
        <taxon>Eurotiomycetidae</taxon>
        <taxon>Eurotiales</taxon>
        <taxon>Aspergillaceae</taxon>
        <taxon>Penicillium</taxon>
    </lineage>
</organism>